<dbReference type="AlphaFoldDB" id="A0AAD6TSD3"/>
<dbReference type="EMBL" id="JARJCN010000122">
    <property type="protein sequence ID" value="KAJ7071838.1"/>
    <property type="molecule type" value="Genomic_DNA"/>
</dbReference>
<evidence type="ECO:0000313" key="2">
    <source>
        <dbReference type="EMBL" id="KAJ7071838.1"/>
    </source>
</evidence>
<sequence>MRPRTFPVPPVPRPPSRIVGNAARGRQCGCGAAGGCAESLPADALRCEGREGGVSRTLTSVEGWTREITSPPITPPACSASSSAPPTLRAHIACRRTPPHPCPTNPQATHKAQWEYLDDCIDAPNCFQFINWDARDDLAGSAPRARVGPGRTLFDTNGNLTAAAHEVAARLQRCASGADQLCATALGSSGWHSAPCLRPAPLLRAQVPNAPNHVLARVPSTPRQRRRTHDHRSPGRVRTSFRYPPLHSFTLLPHADSGRGDPAPWLADKIFCTLRVRVSACVLRCCDRPKSHPQVPSPPSTPLPAPPAHRSGPIRMSRPLSPHADRSQAALGSVDVPSCEGRGKRDWTPKTALQRARTAPELAVQEALHTVSGFQSSLWERSALHDDNGLRSGAHYEASRAGPPPPARADAATHARPDAADLCRSVMEDNINDFD</sequence>
<evidence type="ECO:0000313" key="3">
    <source>
        <dbReference type="Proteomes" id="UP001222325"/>
    </source>
</evidence>
<dbReference type="Proteomes" id="UP001222325">
    <property type="component" value="Unassembled WGS sequence"/>
</dbReference>
<protein>
    <submittedName>
        <fullName evidence="2">Uncharacterized protein</fullName>
    </submittedName>
</protein>
<accession>A0AAD6TSD3</accession>
<feature type="region of interest" description="Disordered" evidence="1">
    <location>
        <begin position="213"/>
        <end position="241"/>
    </location>
</feature>
<proteinExistence type="predicted"/>
<comment type="caution">
    <text evidence="2">The sequence shown here is derived from an EMBL/GenBank/DDBJ whole genome shotgun (WGS) entry which is preliminary data.</text>
</comment>
<feature type="region of interest" description="Disordered" evidence="1">
    <location>
        <begin position="390"/>
        <end position="416"/>
    </location>
</feature>
<organism evidence="2 3">
    <name type="scientific">Mycena belliarum</name>
    <dbReference type="NCBI Taxonomy" id="1033014"/>
    <lineage>
        <taxon>Eukaryota</taxon>
        <taxon>Fungi</taxon>
        <taxon>Dikarya</taxon>
        <taxon>Basidiomycota</taxon>
        <taxon>Agaricomycotina</taxon>
        <taxon>Agaricomycetes</taxon>
        <taxon>Agaricomycetidae</taxon>
        <taxon>Agaricales</taxon>
        <taxon>Marasmiineae</taxon>
        <taxon>Mycenaceae</taxon>
        <taxon>Mycena</taxon>
    </lineage>
</organism>
<feature type="compositionally biased region" description="Pro residues" evidence="1">
    <location>
        <begin position="295"/>
        <end position="307"/>
    </location>
</feature>
<evidence type="ECO:0000256" key="1">
    <source>
        <dbReference type="SAM" id="MobiDB-lite"/>
    </source>
</evidence>
<keyword evidence="3" id="KW-1185">Reference proteome</keyword>
<feature type="region of interest" description="Disordered" evidence="1">
    <location>
        <begin position="289"/>
        <end position="351"/>
    </location>
</feature>
<name>A0AAD6TSD3_9AGAR</name>
<reference evidence="2" key="1">
    <citation type="submission" date="2023-03" db="EMBL/GenBank/DDBJ databases">
        <title>Massive genome expansion in bonnet fungi (Mycena s.s.) driven by repeated elements and novel gene families across ecological guilds.</title>
        <authorList>
            <consortium name="Lawrence Berkeley National Laboratory"/>
            <person name="Harder C.B."/>
            <person name="Miyauchi S."/>
            <person name="Viragh M."/>
            <person name="Kuo A."/>
            <person name="Thoen E."/>
            <person name="Andreopoulos B."/>
            <person name="Lu D."/>
            <person name="Skrede I."/>
            <person name="Drula E."/>
            <person name="Henrissat B."/>
            <person name="Morin E."/>
            <person name="Kohler A."/>
            <person name="Barry K."/>
            <person name="LaButti K."/>
            <person name="Morin E."/>
            <person name="Salamov A."/>
            <person name="Lipzen A."/>
            <person name="Mereny Z."/>
            <person name="Hegedus B."/>
            <person name="Baldrian P."/>
            <person name="Stursova M."/>
            <person name="Weitz H."/>
            <person name="Taylor A."/>
            <person name="Grigoriev I.V."/>
            <person name="Nagy L.G."/>
            <person name="Martin F."/>
            <person name="Kauserud H."/>
        </authorList>
    </citation>
    <scope>NUCLEOTIDE SEQUENCE</scope>
    <source>
        <strain evidence="2">CBHHK173m</strain>
    </source>
</reference>
<gene>
    <name evidence="2" type="ORF">B0H15DRAFT_957462</name>
</gene>